<keyword evidence="3" id="KW-1185">Reference proteome</keyword>
<reference evidence="2" key="1">
    <citation type="journal article" date="2023" name="Insect Mol. Biol.">
        <title>Genome sequencing provides insights into the evolution of gene families encoding plant cell wall-degrading enzymes in longhorned beetles.</title>
        <authorList>
            <person name="Shin N.R."/>
            <person name="Okamura Y."/>
            <person name="Kirsch R."/>
            <person name="Pauchet Y."/>
        </authorList>
    </citation>
    <scope>NUCLEOTIDE SEQUENCE</scope>
    <source>
        <strain evidence="2">MMC_N1</strain>
    </source>
</reference>
<comment type="caution">
    <text evidence="2">The sequence shown here is derived from an EMBL/GenBank/DDBJ whole genome shotgun (WGS) entry which is preliminary data.</text>
</comment>
<name>A0ABQ9JHB3_9CUCU</name>
<evidence type="ECO:0000313" key="3">
    <source>
        <dbReference type="Proteomes" id="UP001162164"/>
    </source>
</evidence>
<organism evidence="2 3">
    <name type="scientific">Molorchus minor</name>
    <dbReference type="NCBI Taxonomy" id="1323400"/>
    <lineage>
        <taxon>Eukaryota</taxon>
        <taxon>Metazoa</taxon>
        <taxon>Ecdysozoa</taxon>
        <taxon>Arthropoda</taxon>
        <taxon>Hexapoda</taxon>
        <taxon>Insecta</taxon>
        <taxon>Pterygota</taxon>
        <taxon>Neoptera</taxon>
        <taxon>Endopterygota</taxon>
        <taxon>Coleoptera</taxon>
        <taxon>Polyphaga</taxon>
        <taxon>Cucujiformia</taxon>
        <taxon>Chrysomeloidea</taxon>
        <taxon>Cerambycidae</taxon>
        <taxon>Lamiinae</taxon>
        <taxon>Monochamini</taxon>
        <taxon>Molorchus</taxon>
    </lineage>
</organism>
<sequence>MKLVGKLSNMCAKCLSAHKPIRTPLASPSSELLGDLEMKGEIQGDPGRSKEIRGDPGRSGGDPREIQGDPREIRGDPGDPGRYGENTQAKGDFLYRKM</sequence>
<gene>
    <name evidence="2" type="ORF">NQ317_009327</name>
</gene>
<feature type="compositionally biased region" description="Basic and acidic residues" evidence="1">
    <location>
        <begin position="36"/>
        <end position="79"/>
    </location>
</feature>
<feature type="region of interest" description="Disordered" evidence="1">
    <location>
        <begin position="18"/>
        <end position="98"/>
    </location>
</feature>
<evidence type="ECO:0000256" key="1">
    <source>
        <dbReference type="SAM" id="MobiDB-lite"/>
    </source>
</evidence>
<proteinExistence type="predicted"/>
<accession>A0ABQ9JHB3</accession>
<protein>
    <submittedName>
        <fullName evidence="2">Uncharacterized protein</fullName>
    </submittedName>
</protein>
<evidence type="ECO:0000313" key="2">
    <source>
        <dbReference type="EMBL" id="KAJ8977309.1"/>
    </source>
</evidence>
<dbReference type="EMBL" id="JAPWTJ010000561">
    <property type="protein sequence ID" value="KAJ8977309.1"/>
    <property type="molecule type" value="Genomic_DNA"/>
</dbReference>
<dbReference type="Proteomes" id="UP001162164">
    <property type="component" value="Unassembled WGS sequence"/>
</dbReference>